<dbReference type="RefSeq" id="WP_171831427.1">
    <property type="nucleotide sequence ID" value="NZ_JAUFQC010000001.1"/>
</dbReference>
<accession>A0ABT8BWC9</accession>
<keyword evidence="2" id="KW-1185">Reference proteome</keyword>
<evidence type="ECO:0008006" key="3">
    <source>
        <dbReference type="Google" id="ProtNLM"/>
    </source>
</evidence>
<dbReference type="EMBL" id="JAUFQC010000001">
    <property type="protein sequence ID" value="MDN3610744.1"/>
    <property type="molecule type" value="Genomic_DNA"/>
</dbReference>
<gene>
    <name evidence="1" type="ORF">QWZ16_13625</name>
</gene>
<protein>
    <recommendedName>
        <fullName evidence="3">DUF4350 domain-containing protein</fullName>
    </recommendedName>
</protein>
<evidence type="ECO:0000313" key="2">
    <source>
        <dbReference type="Proteomes" id="UP001238540"/>
    </source>
</evidence>
<comment type="caution">
    <text evidence="1">The sequence shown here is derived from an EMBL/GenBank/DDBJ whole genome shotgun (WGS) entry which is preliminary data.</text>
</comment>
<organism evidence="1 2">
    <name type="scientific">Vibrio ostreicida</name>
    <dbReference type="NCBI Taxonomy" id="526588"/>
    <lineage>
        <taxon>Bacteria</taxon>
        <taxon>Pseudomonadati</taxon>
        <taxon>Pseudomonadota</taxon>
        <taxon>Gammaproteobacteria</taxon>
        <taxon>Vibrionales</taxon>
        <taxon>Vibrionaceae</taxon>
        <taxon>Vibrio</taxon>
    </lineage>
</organism>
<dbReference type="Proteomes" id="UP001238540">
    <property type="component" value="Unassembled WGS sequence"/>
</dbReference>
<name>A0ABT8BWC9_9VIBR</name>
<proteinExistence type="predicted"/>
<evidence type="ECO:0000313" key="1">
    <source>
        <dbReference type="EMBL" id="MDN3610744.1"/>
    </source>
</evidence>
<reference evidence="2" key="1">
    <citation type="journal article" date="2019" name="Int. J. Syst. Evol. Microbiol.">
        <title>The Global Catalogue of Microorganisms (GCM) 10K type strain sequencing project: providing services to taxonomists for standard genome sequencing and annotation.</title>
        <authorList>
            <consortium name="The Broad Institute Genomics Platform"/>
            <consortium name="The Broad Institute Genome Sequencing Center for Infectious Disease"/>
            <person name="Wu L."/>
            <person name="Ma J."/>
        </authorList>
    </citation>
    <scope>NUCLEOTIDE SEQUENCE [LARGE SCALE GENOMIC DNA]</scope>
    <source>
        <strain evidence="2">CECT 7398</strain>
    </source>
</reference>
<sequence>MMLVTLLVIATSIIVMGSARALFYQIQQSHNEVAARQAHWQIEGGLECVYSQVQILDDPFALKGLSQCQAAMQLDSLSVEVGIPIVVRATRGFMTHQKSFRLPQLTIKSPITAVSDLIINGAITVSPEPGNRVAPHRWACVSVRYQNRFFATSYSTLHPYLTAKSSRYFPQSNAQGQHQCAPESYTDFTWQLSSTSNDFVQVHKIDAFHEVFNVPRTRWLTVMKDESTFGYIPSGLMKLSVKQASDLPVAQFISDCGEAIVKQIQNNKNALWLYGSCELEPKDLRNINAAIRSYFKGSGILLVIHNGILSISGDLALNGLVYQLITDEFWAYDKTARLVDWSKTKNDDRIASTIDEIHAFSLPIVRGEQSVSYFQNGAFFPTGGLILDAPNTYAVVNTSLNTQYQKQITERLARKWHGRQWVSGSWNDQ</sequence>